<protein>
    <submittedName>
        <fullName evidence="2">Uncharacterized protein</fullName>
    </submittedName>
</protein>
<name>A0ABR3EJR0_9AGAR</name>
<evidence type="ECO:0000313" key="2">
    <source>
        <dbReference type="EMBL" id="KAL0563127.1"/>
    </source>
</evidence>
<dbReference type="EMBL" id="JBAHYK010003903">
    <property type="protein sequence ID" value="KAL0563127.1"/>
    <property type="molecule type" value="Genomic_DNA"/>
</dbReference>
<sequence>MTEGSNGLSGEGIYPDDDKARKQMPELPMFDDDDPEKIPLYLDDERLGHRTWIEGPFATIEEAKTAWRVLCPQAHRLRWDEVHSDGRAEATKNLKTNAYTAKCMLVVKAMADVYPGIVLREVPDSLTPPTARPGRTANTVLRPLVEPSEFSLWVVTFEHALSFGSLRLAYFHAADMSKKKKPFAIVLSRKEDAAQAVFLELVGRIRDQANDEALARQMAGAV</sequence>
<gene>
    <name evidence="2" type="ORF">V5O48_018948</name>
</gene>
<proteinExistence type="predicted"/>
<dbReference type="Proteomes" id="UP001465976">
    <property type="component" value="Unassembled WGS sequence"/>
</dbReference>
<organism evidence="2 3">
    <name type="scientific">Marasmius crinis-equi</name>
    <dbReference type="NCBI Taxonomy" id="585013"/>
    <lineage>
        <taxon>Eukaryota</taxon>
        <taxon>Fungi</taxon>
        <taxon>Dikarya</taxon>
        <taxon>Basidiomycota</taxon>
        <taxon>Agaricomycotina</taxon>
        <taxon>Agaricomycetes</taxon>
        <taxon>Agaricomycetidae</taxon>
        <taxon>Agaricales</taxon>
        <taxon>Marasmiineae</taxon>
        <taxon>Marasmiaceae</taxon>
        <taxon>Marasmius</taxon>
    </lineage>
</organism>
<keyword evidence="3" id="KW-1185">Reference proteome</keyword>
<feature type="region of interest" description="Disordered" evidence="1">
    <location>
        <begin position="1"/>
        <end position="35"/>
    </location>
</feature>
<evidence type="ECO:0000313" key="3">
    <source>
        <dbReference type="Proteomes" id="UP001465976"/>
    </source>
</evidence>
<evidence type="ECO:0000256" key="1">
    <source>
        <dbReference type="SAM" id="MobiDB-lite"/>
    </source>
</evidence>
<accession>A0ABR3EJR0</accession>
<comment type="caution">
    <text evidence="2">The sequence shown here is derived from an EMBL/GenBank/DDBJ whole genome shotgun (WGS) entry which is preliminary data.</text>
</comment>
<reference evidence="2 3" key="1">
    <citation type="submission" date="2024-02" db="EMBL/GenBank/DDBJ databases">
        <title>A draft genome for the cacao thread blight pathogen Marasmius crinis-equi.</title>
        <authorList>
            <person name="Cohen S.P."/>
            <person name="Baruah I.K."/>
            <person name="Amoako-Attah I."/>
            <person name="Bukari Y."/>
            <person name="Meinhardt L.W."/>
            <person name="Bailey B.A."/>
        </authorList>
    </citation>
    <scope>NUCLEOTIDE SEQUENCE [LARGE SCALE GENOMIC DNA]</scope>
    <source>
        <strain evidence="2 3">GH-76</strain>
    </source>
</reference>